<organism evidence="2 3">
    <name type="scientific">Nitrosococcus watsoni (strain C-113)</name>
    <dbReference type="NCBI Taxonomy" id="105559"/>
    <lineage>
        <taxon>Bacteria</taxon>
        <taxon>Pseudomonadati</taxon>
        <taxon>Pseudomonadota</taxon>
        <taxon>Gammaproteobacteria</taxon>
        <taxon>Chromatiales</taxon>
        <taxon>Chromatiaceae</taxon>
        <taxon>Nitrosococcus</taxon>
    </lineage>
</organism>
<evidence type="ECO:0000259" key="1">
    <source>
        <dbReference type="Pfam" id="PF00501"/>
    </source>
</evidence>
<dbReference type="RefSeq" id="WP_013220724.1">
    <property type="nucleotide sequence ID" value="NC_014315.1"/>
</dbReference>
<dbReference type="GO" id="GO:0016874">
    <property type="term" value="F:ligase activity"/>
    <property type="evidence" value="ECO:0007669"/>
    <property type="project" value="UniProtKB-KW"/>
</dbReference>
<gene>
    <name evidence="2" type="ordered locus">Nwat_1768</name>
</gene>
<dbReference type="OrthoDB" id="580775at2"/>
<dbReference type="KEGG" id="nwa:Nwat_1768"/>
<evidence type="ECO:0000313" key="2">
    <source>
        <dbReference type="EMBL" id="ADJ28632.1"/>
    </source>
</evidence>
<dbReference type="HOGENOM" id="CLU_035301_5_0_6"/>
<dbReference type="STRING" id="105559.Nwat_1768"/>
<evidence type="ECO:0000313" key="3">
    <source>
        <dbReference type="Proteomes" id="UP000000393"/>
    </source>
</evidence>
<dbReference type="AlphaFoldDB" id="D8K6V5"/>
<keyword evidence="2" id="KW-0436">Ligase</keyword>
<protein>
    <submittedName>
        <fullName evidence="2">AMP-dependent synthetase and ligase</fullName>
    </submittedName>
</protein>
<dbReference type="eggNOG" id="COG1541">
    <property type="taxonomic scope" value="Bacteria"/>
</dbReference>
<dbReference type="EMBL" id="CP002086">
    <property type="protein sequence ID" value="ADJ28632.1"/>
    <property type="molecule type" value="Genomic_DNA"/>
</dbReference>
<dbReference type="Proteomes" id="UP000000393">
    <property type="component" value="Chromosome"/>
</dbReference>
<sequence length="452" mass="51224">MATSATYIISKFIFPFHERLKGHGTVRILRQLETTQWWPADRLAEFQAARLQKLTKLAAQRVPYYRQLFAEAGVNPNDIRSPEDLPKLPFLTKDLIRANMDTLKADNASSLMRFNTGGSTGEPLIFYLGKERVSHDVAAKWRATRWWGVDIGDPEVVVWGSPVELGAQNRLRAWRDRLLRTHLLSAFEMSERNLDYFVAEIRRLRPRMLFGYPSALAHIARHAWKRNISMNDLGVRVAFVTAERLYEDQRRDIETVFQCRVANGYGGRDAGFIAHHCPAGSLHITAEDIVVELVDQAGRWVAAGEPGEVVITHLATKEFPFIRYRTGDVAVFNDQPCSCGRSLPVLKEIQGRTTDFIVAADGTVMHGLALIYVLRDLPGIESFKIIQESKVEIRVLLVPVGEYNQAIEDGIRRGFQGRLGKEVRVNVEPVTEILPERSGKFRYVISHVDPHS</sequence>
<name>D8K6V5_NITWC</name>
<accession>D8K6V5</accession>
<dbReference type="PANTHER" id="PTHR36932">
    <property type="entry name" value="CAPSULAR POLYSACCHARIDE BIOSYNTHESIS PROTEIN"/>
    <property type="match status" value="1"/>
</dbReference>
<proteinExistence type="predicted"/>
<feature type="domain" description="AMP-dependent synthetase/ligase" evidence="1">
    <location>
        <begin position="192"/>
        <end position="312"/>
    </location>
</feature>
<dbReference type="InterPro" id="IPR000873">
    <property type="entry name" value="AMP-dep_synth/lig_dom"/>
</dbReference>
<dbReference type="PANTHER" id="PTHR36932:SF1">
    <property type="entry name" value="CAPSULAR POLYSACCHARIDE BIOSYNTHESIS PROTEIN"/>
    <property type="match status" value="1"/>
</dbReference>
<dbReference type="InterPro" id="IPR042099">
    <property type="entry name" value="ANL_N_sf"/>
</dbReference>
<dbReference type="InterPro" id="IPR053158">
    <property type="entry name" value="CapK_Type1_Caps_Biosynth"/>
</dbReference>
<keyword evidence="3" id="KW-1185">Reference proteome</keyword>
<dbReference type="SUPFAM" id="SSF56801">
    <property type="entry name" value="Acetyl-CoA synthetase-like"/>
    <property type="match status" value="1"/>
</dbReference>
<reference evidence="2 3" key="1">
    <citation type="submission" date="2010-06" db="EMBL/GenBank/DDBJ databases">
        <title>Complete sequence of chromosome of Nitrosococcus watsoni C-113.</title>
        <authorList>
            <consortium name="US DOE Joint Genome Institute"/>
            <person name="Lucas S."/>
            <person name="Copeland A."/>
            <person name="Lapidus A."/>
            <person name="Cheng J.-F."/>
            <person name="Bruce D."/>
            <person name="Goodwin L."/>
            <person name="Pitluck S."/>
            <person name="Malfatti S.A."/>
            <person name="Chain P.S.G."/>
            <person name="Land M."/>
            <person name="Hauser L."/>
            <person name="Kyrpides N."/>
            <person name="Ivanova N."/>
            <person name="Cambell M.A."/>
            <person name="Heidelberg J.F."/>
            <person name="Klotz M.G."/>
            <person name="Woyke T."/>
        </authorList>
    </citation>
    <scope>NUCLEOTIDE SEQUENCE [LARGE SCALE GENOMIC DNA]</scope>
    <source>
        <strain evidence="2 3">C-113</strain>
    </source>
</reference>
<dbReference type="Pfam" id="PF00501">
    <property type="entry name" value="AMP-binding"/>
    <property type="match status" value="1"/>
</dbReference>
<dbReference type="Gene3D" id="3.40.50.12780">
    <property type="entry name" value="N-terminal domain of ligase-like"/>
    <property type="match status" value="1"/>
</dbReference>